<sequence>MDDIQLSNLAYAINVYSYFFASLIFESSSSSSIIRQFMECTRRTDFILLLIIKHDRILRIRRNWQSSNVTLIRVREVAE</sequence>
<gene>
    <name evidence="1" type="ORF">BT62DRAFT_708316</name>
</gene>
<dbReference type="Proteomes" id="UP000812287">
    <property type="component" value="Unassembled WGS sequence"/>
</dbReference>
<accession>A0A9P7VXD5</accession>
<keyword evidence="2" id="KW-1185">Reference proteome</keyword>
<comment type="caution">
    <text evidence="1">The sequence shown here is derived from an EMBL/GenBank/DDBJ whole genome shotgun (WGS) entry which is preliminary data.</text>
</comment>
<dbReference type="GeneID" id="66104264"/>
<reference evidence="1" key="1">
    <citation type="submission" date="2020-11" db="EMBL/GenBank/DDBJ databases">
        <title>Adaptations for nitrogen fixation in a non-lichenized fungal sporocarp promotes dispersal by wood-feeding termites.</title>
        <authorList>
            <consortium name="DOE Joint Genome Institute"/>
            <person name="Koch R.A."/>
            <person name="Yoon G."/>
            <person name="Arayal U."/>
            <person name="Lail K."/>
            <person name="Amirebrahimi M."/>
            <person name="Labutti K."/>
            <person name="Lipzen A."/>
            <person name="Riley R."/>
            <person name="Barry K."/>
            <person name="Henrissat B."/>
            <person name="Grigoriev I.V."/>
            <person name="Herr J.R."/>
            <person name="Aime M.C."/>
        </authorList>
    </citation>
    <scope>NUCLEOTIDE SEQUENCE</scope>
    <source>
        <strain evidence="1">MCA 3950</strain>
    </source>
</reference>
<protein>
    <submittedName>
        <fullName evidence="1">Uncharacterized protein</fullName>
    </submittedName>
</protein>
<proteinExistence type="predicted"/>
<dbReference type="AlphaFoldDB" id="A0A9P7VXD5"/>
<evidence type="ECO:0000313" key="1">
    <source>
        <dbReference type="EMBL" id="KAG7448480.1"/>
    </source>
</evidence>
<dbReference type="RefSeq" id="XP_043041980.1">
    <property type="nucleotide sequence ID" value="XM_043181968.1"/>
</dbReference>
<name>A0A9P7VXD5_9AGAR</name>
<organism evidence="1 2">
    <name type="scientific">Guyanagaster necrorhizus</name>
    <dbReference type="NCBI Taxonomy" id="856835"/>
    <lineage>
        <taxon>Eukaryota</taxon>
        <taxon>Fungi</taxon>
        <taxon>Dikarya</taxon>
        <taxon>Basidiomycota</taxon>
        <taxon>Agaricomycotina</taxon>
        <taxon>Agaricomycetes</taxon>
        <taxon>Agaricomycetidae</taxon>
        <taxon>Agaricales</taxon>
        <taxon>Marasmiineae</taxon>
        <taxon>Physalacriaceae</taxon>
        <taxon>Guyanagaster</taxon>
    </lineage>
</organism>
<dbReference type="EMBL" id="MU250529">
    <property type="protein sequence ID" value="KAG7448480.1"/>
    <property type="molecule type" value="Genomic_DNA"/>
</dbReference>
<evidence type="ECO:0000313" key="2">
    <source>
        <dbReference type="Proteomes" id="UP000812287"/>
    </source>
</evidence>